<dbReference type="EMBL" id="CP061839">
    <property type="protein sequence ID" value="QOW61228.1"/>
    <property type="molecule type" value="Genomic_DNA"/>
</dbReference>
<dbReference type="AlphaFoldDB" id="A0A7S6WQ19"/>
<dbReference type="RefSeq" id="WP_020964998.1">
    <property type="nucleotide sequence ID" value="NZ_CP045670.1"/>
</dbReference>
<protein>
    <submittedName>
        <fullName evidence="1">Carbohydrate ABC transporter substrate-binding protein</fullName>
    </submittedName>
</protein>
<dbReference type="PROSITE" id="PS51257">
    <property type="entry name" value="PROKAR_LIPOPROTEIN"/>
    <property type="match status" value="1"/>
</dbReference>
<accession>A0A7S6WQ19</accession>
<dbReference type="GeneID" id="301089814"/>
<sequence length="416" mass="48302">MKTKIKFLFLILLQAVFFSCSKNAENKIAVIWTDRIDFVSYCEVFNNSQNEYKIIVEYKENPADAIINAEVHPDIVIGPWLKGKSARGNFKKINNLFGSGKIDKNGFYPELLNLGSLSGNQYLLPVSFNLPMIIFSSAMKSQIKEGFTISLDEIREVSTQFNRSNRSVFSRMGFSPRWSDDFLYITAKGFDASFEEENNFFSWNDKSLQTAISYIRNWSKQINSSTRAEDEFKFKYLYDSPYSLVRNGRCLFYYVSSDDLFSMPQKQLENIDFRWLSFNGKTPLNDNILYAGICNKAKNKKAAEAFFIWFFREDVQKQLLDRSNQMDLMINSFALAGGFSGLRQVTEKLLPRYYPLLLAHLPQRETFYAPHILPSNWLKLKKEILMPYLKDACGAENETKPIPSLNKKITDWYKNQ</sequence>
<evidence type="ECO:0000313" key="1">
    <source>
        <dbReference type="EMBL" id="QOW61228.1"/>
    </source>
</evidence>
<organism evidence="1 2">
    <name type="scientific">Treponema pedis</name>
    <dbReference type="NCBI Taxonomy" id="409322"/>
    <lineage>
        <taxon>Bacteria</taxon>
        <taxon>Pseudomonadati</taxon>
        <taxon>Spirochaetota</taxon>
        <taxon>Spirochaetia</taxon>
        <taxon>Spirochaetales</taxon>
        <taxon>Treponemataceae</taxon>
        <taxon>Treponema</taxon>
    </lineage>
</organism>
<gene>
    <name evidence="1" type="ORF">IFE08_02180</name>
</gene>
<dbReference type="Gene3D" id="3.40.190.10">
    <property type="entry name" value="Periplasmic binding protein-like II"/>
    <property type="match status" value="1"/>
</dbReference>
<name>A0A7S6WQ19_9SPIR</name>
<dbReference type="SUPFAM" id="SSF53850">
    <property type="entry name" value="Periplasmic binding protein-like II"/>
    <property type="match status" value="1"/>
</dbReference>
<proteinExistence type="predicted"/>
<reference evidence="1 2" key="1">
    <citation type="submission" date="2020-09" db="EMBL/GenBank/DDBJ databases">
        <title>Characterization of Treponema spp. from bovine digital dermatitis in Korea.</title>
        <authorList>
            <person name="Espiritu H.M."/>
            <person name="Cho Y.I."/>
            <person name="Mamuad L."/>
        </authorList>
    </citation>
    <scope>NUCLEOTIDE SEQUENCE [LARGE SCALE GENOMIC DNA]</scope>
    <source>
        <strain evidence="1 2">KS1</strain>
    </source>
</reference>
<dbReference type="Proteomes" id="UP000593915">
    <property type="component" value="Chromosome"/>
</dbReference>
<evidence type="ECO:0000313" key="2">
    <source>
        <dbReference type="Proteomes" id="UP000593915"/>
    </source>
</evidence>